<dbReference type="InterPro" id="IPR029044">
    <property type="entry name" value="Nucleotide-diphossugar_trans"/>
</dbReference>
<name>A0ABP0LW87_9DINO</name>
<evidence type="ECO:0000259" key="2">
    <source>
        <dbReference type="Pfam" id="PF00535"/>
    </source>
</evidence>
<sequence length="295" mass="33387">MPTWRVCGGQQKGGLLVRRGAGDSTKAGSRGSSPRARSPDFSSLAAEDERILYVQLEDESLSLGCKRNLGIFLASGDVIVHFDDDDVYGPSYIAEMVSELQRRHLVALTLSAWFDFDLRLQRCGFVDPEALQDVDSVPKKHPKLRALREASVEAAVYGYGFSYVYLRSAAMAHPFPDTSMCEDVDFLLRLKEVYQHRVGLKRDEEGICLHLMHGGNTADSMLHQSVSAQKFAQLHVSKLQFPFMALSRDLQEHQSEAKMGRFFVKAETEERMRQFQRTIQEEAQVAAHRERIIFE</sequence>
<gene>
    <name evidence="3" type="ORF">CCMP2556_LOCUS22518</name>
</gene>
<feature type="compositionally biased region" description="Low complexity" evidence="1">
    <location>
        <begin position="27"/>
        <end position="36"/>
    </location>
</feature>
<protein>
    <recommendedName>
        <fullName evidence="2">Glycosyltransferase 2-like domain-containing protein</fullName>
    </recommendedName>
</protein>
<feature type="region of interest" description="Disordered" evidence="1">
    <location>
        <begin position="1"/>
        <end position="42"/>
    </location>
</feature>
<dbReference type="EMBL" id="CAXAMN010014002">
    <property type="protein sequence ID" value="CAK9042249.1"/>
    <property type="molecule type" value="Genomic_DNA"/>
</dbReference>
<evidence type="ECO:0000256" key="1">
    <source>
        <dbReference type="SAM" id="MobiDB-lite"/>
    </source>
</evidence>
<organism evidence="3 4">
    <name type="scientific">Durusdinium trenchii</name>
    <dbReference type="NCBI Taxonomy" id="1381693"/>
    <lineage>
        <taxon>Eukaryota</taxon>
        <taxon>Sar</taxon>
        <taxon>Alveolata</taxon>
        <taxon>Dinophyceae</taxon>
        <taxon>Suessiales</taxon>
        <taxon>Symbiodiniaceae</taxon>
        <taxon>Durusdinium</taxon>
    </lineage>
</organism>
<feature type="domain" description="Glycosyltransferase 2-like" evidence="2">
    <location>
        <begin position="43"/>
        <end position="107"/>
    </location>
</feature>
<evidence type="ECO:0000313" key="3">
    <source>
        <dbReference type="EMBL" id="CAK9042249.1"/>
    </source>
</evidence>
<keyword evidence="4" id="KW-1185">Reference proteome</keyword>
<dbReference type="CDD" id="cd00761">
    <property type="entry name" value="Glyco_tranf_GTA_type"/>
    <property type="match status" value="1"/>
</dbReference>
<dbReference type="InterPro" id="IPR001173">
    <property type="entry name" value="Glyco_trans_2-like"/>
</dbReference>
<proteinExistence type="predicted"/>
<accession>A0ABP0LW87</accession>
<evidence type="ECO:0000313" key="4">
    <source>
        <dbReference type="Proteomes" id="UP001642484"/>
    </source>
</evidence>
<reference evidence="3 4" key="1">
    <citation type="submission" date="2024-02" db="EMBL/GenBank/DDBJ databases">
        <authorList>
            <person name="Chen Y."/>
            <person name="Shah S."/>
            <person name="Dougan E. K."/>
            <person name="Thang M."/>
            <person name="Chan C."/>
        </authorList>
    </citation>
    <scope>NUCLEOTIDE SEQUENCE [LARGE SCALE GENOMIC DNA]</scope>
</reference>
<dbReference type="Pfam" id="PF00535">
    <property type="entry name" value="Glycos_transf_2"/>
    <property type="match status" value="1"/>
</dbReference>
<dbReference type="Proteomes" id="UP001642484">
    <property type="component" value="Unassembled WGS sequence"/>
</dbReference>
<comment type="caution">
    <text evidence="3">The sequence shown here is derived from an EMBL/GenBank/DDBJ whole genome shotgun (WGS) entry which is preliminary data.</text>
</comment>
<dbReference type="SUPFAM" id="SSF53448">
    <property type="entry name" value="Nucleotide-diphospho-sugar transferases"/>
    <property type="match status" value="1"/>
</dbReference>
<dbReference type="Gene3D" id="3.90.550.10">
    <property type="entry name" value="Spore Coat Polysaccharide Biosynthesis Protein SpsA, Chain A"/>
    <property type="match status" value="1"/>
</dbReference>